<feature type="transmembrane region" description="Helical" evidence="1">
    <location>
        <begin position="237"/>
        <end position="257"/>
    </location>
</feature>
<gene>
    <name evidence="2" type="ORF">NRE15_03120</name>
</gene>
<keyword evidence="3" id="KW-1185">Reference proteome</keyword>
<evidence type="ECO:0008006" key="4">
    <source>
        <dbReference type="Google" id="ProtNLM"/>
    </source>
</evidence>
<protein>
    <recommendedName>
        <fullName evidence="4">N-acetyltransferase domain-containing protein</fullName>
    </recommendedName>
</protein>
<evidence type="ECO:0000313" key="2">
    <source>
        <dbReference type="EMBL" id="UUX34658.1"/>
    </source>
</evidence>
<keyword evidence="1" id="KW-0472">Membrane</keyword>
<reference evidence="2 3" key="1">
    <citation type="submission" date="2022-08" db="EMBL/GenBank/DDBJ databases">
        <title>Aerococcaceae sp. nov isolated from spoiled eye mask.</title>
        <authorList>
            <person name="Zhou G."/>
            <person name="Xie X.-B."/>
            <person name="Shi Q.-S."/>
            <person name="Wang Y.-S."/>
            <person name="Wen X."/>
            <person name="Peng H."/>
            <person name="Yang X.-J."/>
            <person name="Tao H.-B."/>
            <person name="Huang X.-M."/>
        </authorList>
    </citation>
    <scope>NUCLEOTIDE SEQUENCE [LARGE SCALE GENOMIC DNA]</scope>
    <source>
        <strain evidence="3">DM20194951</strain>
    </source>
</reference>
<dbReference type="RefSeq" id="WP_313794159.1">
    <property type="nucleotide sequence ID" value="NZ_CP102453.1"/>
</dbReference>
<evidence type="ECO:0000256" key="1">
    <source>
        <dbReference type="SAM" id="Phobius"/>
    </source>
</evidence>
<dbReference type="InterPro" id="IPR039968">
    <property type="entry name" value="BcerS-like"/>
</dbReference>
<sequence length="355" mass="41030">MLIKKVQPNSKEAFDFLLLAWRLYAKDERMQSTQEIEQLLTGSHPLSTTFSFQAFVGYENDSVVIRAALIQDKQSQLTYLGLFEAVNNLSVMAEFMQVINAEARKLGAKALVGPVNGSFWLGYRMKLSNFDTPPFTGEPHNLDYYPDLWRSVGFQLFEEYQSNYYVQSPLDYRADRLAKRYQQFVQAGYHFTHPSKAHWDTVSIEVFNLLSQLYADFPLYQPITSQQFSEIFASYRLILDFSMVTLAYFQGYLVGFLIPLPDYGTLVYQTLTPINTLRILRRRKKAKRYILLYLGADSNHLGLGAALSYQFFTQIKYRQAESIGALIHKGKITNNYAAEMQVKHTDYGLFRLELN</sequence>
<evidence type="ECO:0000313" key="3">
    <source>
        <dbReference type="Proteomes" id="UP001315967"/>
    </source>
</evidence>
<accession>A0ABY5P7E3</accession>
<organism evidence="2 3">
    <name type="scientific">Fundicoccus culcitae</name>
    <dbReference type="NCBI Taxonomy" id="2969821"/>
    <lineage>
        <taxon>Bacteria</taxon>
        <taxon>Bacillati</taxon>
        <taxon>Bacillota</taxon>
        <taxon>Bacilli</taxon>
        <taxon>Lactobacillales</taxon>
        <taxon>Aerococcaceae</taxon>
        <taxon>Fundicoccus</taxon>
    </lineage>
</organism>
<dbReference type="Proteomes" id="UP001315967">
    <property type="component" value="Chromosome"/>
</dbReference>
<keyword evidence="1" id="KW-0812">Transmembrane</keyword>
<dbReference type="EMBL" id="CP102453">
    <property type="protein sequence ID" value="UUX34658.1"/>
    <property type="molecule type" value="Genomic_DNA"/>
</dbReference>
<dbReference type="PANTHER" id="PTHR41368:SF1">
    <property type="entry name" value="PROTEIN YGHO"/>
    <property type="match status" value="1"/>
</dbReference>
<name>A0ABY5P7E3_9LACT</name>
<proteinExistence type="predicted"/>
<keyword evidence="1" id="KW-1133">Transmembrane helix</keyword>
<dbReference type="PANTHER" id="PTHR41368">
    <property type="entry name" value="PROTEIN YGHO"/>
    <property type="match status" value="1"/>
</dbReference>